<evidence type="ECO:0000256" key="4">
    <source>
        <dbReference type="ARBA" id="ARBA00016512"/>
    </source>
</evidence>
<dbReference type="PROSITE" id="PS00018">
    <property type="entry name" value="EF_HAND_1"/>
    <property type="match status" value="1"/>
</dbReference>
<dbReference type="SUPFAM" id="SSF51126">
    <property type="entry name" value="Pectin lyase-like"/>
    <property type="match status" value="1"/>
</dbReference>
<keyword evidence="11" id="KW-0624">Polysaccharide degradation</keyword>
<dbReference type="InterPro" id="IPR011050">
    <property type="entry name" value="Pectin_lyase_fold/virulence"/>
</dbReference>
<dbReference type="Pfam" id="PF12951">
    <property type="entry name" value="PATR"/>
    <property type="match status" value="1"/>
</dbReference>
<dbReference type="OrthoDB" id="8737820at2"/>
<feature type="region of interest" description="Disordered" evidence="13">
    <location>
        <begin position="770"/>
        <end position="789"/>
    </location>
</feature>
<dbReference type="PANTHER" id="PTHR42970">
    <property type="entry name" value="PECTATE LYASE C-RELATED"/>
    <property type="match status" value="1"/>
</dbReference>
<dbReference type="Proteomes" id="UP000316714">
    <property type="component" value="Unassembled WGS sequence"/>
</dbReference>
<comment type="function">
    <text evidence="12">Pectinolytic enzyme consist of four classes of enzymes: pectin lyase, polygalacturonase, pectin methylesterase and rhamnogalacturonase. Among pectinolytic enzymes, pectin lyase is the most important in depolymerization of pectin, since it cleaves internal glycosidic bonds of highly methylated pectins. Favors pectate, the anion, over pectin, the methyl ester.</text>
</comment>
<keyword evidence="9" id="KW-0119">Carbohydrate metabolism</keyword>
<dbReference type="EC" id="4.2.2.2" evidence="3"/>
<keyword evidence="16" id="KW-1185">Reference proteome</keyword>
<evidence type="ECO:0000256" key="1">
    <source>
        <dbReference type="ARBA" id="ARBA00000695"/>
    </source>
</evidence>
<evidence type="ECO:0000256" key="14">
    <source>
        <dbReference type="SAM" id="SignalP"/>
    </source>
</evidence>
<evidence type="ECO:0000256" key="11">
    <source>
        <dbReference type="ARBA" id="ARBA00023326"/>
    </source>
</evidence>
<name>A0A5C5V417_9BACT</name>
<protein>
    <recommendedName>
        <fullName evidence="4">Probable pectate lyase C</fullName>
        <ecNumber evidence="3">4.2.2.2</ecNumber>
    </recommendedName>
</protein>
<evidence type="ECO:0000313" key="16">
    <source>
        <dbReference type="Proteomes" id="UP000316714"/>
    </source>
</evidence>
<dbReference type="AlphaFoldDB" id="A0A5C5V417"/>
<keyword evidence="8" id="KW-0456">Lyase</keyword>
<dbReference type="EMBL" id="SIHJ01000003">
    <property type="protein sequence ID" value="TWT32497.1"/>
    <property type="molecule type" value="Genomic_DNA"/>
</dbReference>
<keyword evidence="6 14" id="KW-0732">Signal</keyword>
<evidence type="ECO:0000256" key="13">
    <source>
        <dbReference type="SAM" id="MobiDB-lite"/>
    </source>
</evidence>
<proteinExistence type="inferred from homology"/>
<feature type="chain" id="PRO_5022911723" description="Probable pectate lyase C" evidence="14">
    <location>
        <begin position="20"/>
        <end position="1058"/>
    </location>
</feature>
<dbReference type="InterPro" id="IPR013425">
    <property type="entry name" value="Autotrns_rpt"/>
</dbReference>
<comment type="similarity">
    <text evidence="2">Belongs to the polysaccharide lyase 1 family.</text>
</comment>
<keyword evidence="10" id="KW-0961">Cell wall biogenesis/degradation</keyword>
<organism evidence="15 16">
    <name type="scientific">Posidoniimonas corsicana</name>
    <dbReference type="NCBI Taxonomy" id="1938618"/>
    <lineage>
        <taxon>Bacteria</taxon>
        <taxon>Pseudomonadati</taxon>
        <taxon>Planctomycetota</taxon>
        <taxon>Planctomycetia</taxon>
        <taxon>Pirellulales</taxon>
        <taxon>Lacipirellulaceae</taxon>
        <taxon>Posidoniimonas</taxon>
    </lineage>
</organism>
<dbReference type="GO" id="GO:0046872">
    <property type="term" value="F:metal ion binding"/>
    <property type="evidence" value="ECO:0007669"/>
    <property type="project" value="UniProtKB-KW"/>
</dbReference>
<evidence type="ECO:0000256" key="12">
    <source>
        <dbReference type="ARBA" id="ARBA00025679"/>
    </source>
</evidence>
<comment type="caution">
    <text evidence="15">The sequence shown here is derived from an EMBL/GenBank/DDBJ whole genome shotgun (WGS) entry which is preliminary data.</text>
</comment>
<keyword evidence="7" id="KW-0325">Glycoprotein</keyword>
<dbReference type="GO" id="GO:0000272">
    <property type="term" value="P:polysaccharide catabolic process"/>
    <property type="evidence" value="ECO:0007669"/>
    <property type="project" value="UniProtKB-KW"/>
</dbReference>
<evidence type="ECO:0000256" key="8">
    <source>
        <dbReference type="ARBA" id="ARBA00023239"/>
    </source>
</evidence>
<gene>
    <name evidence="15" type="ORF">KOR34_42600</name>
</gene>
<evidence type="ECO:0000256" key="5">
    <source>
        <dbReference type="ARBA" id="ARBA00022723"/>
    </source>
</evidence>
<evidence type="ECO:0000256" key="9">
    <source>
        <dbReference type="ARBA" id="ARBA00023277"/>
    </source>
</evidence>
<dbReference type="Gene3D" id="2.160.20.10">
    <property type="entry name" value="Single-stranded right-handed beta-helix, Pectin lyase-like"/>
    <property type="match status" value="1"/>
</dbReference>
<sequence precursor="true">MNRAFATLLAVSLLGPAAAAQTLAFPEAEGFGRYATGARTNLSAASVYHVTNLNDSGPGSFRDAVSQSNRFVVFDVGGIANIESVVTVASNITIAGQTAPGGFTLYSDRISFTNSHNLISRHFAVRKGDPGVRDDAASIARGTNMIFDHMSITWGVDGTFDINHDSGHVIDDITIQNSIIAQGLDRLGHSTGGLMQPGEGGSVSVIKSLWADNVTRNPKVRFENEFINNVVYGYENAGYIMGDTSNADSYANVEGNYFIEGPVNGSSPFTSGTSRFHIYANDNWVDGDRDGVLDGSLNTSYPGADVVSTRHAFPTTAGLTAQQAVSHVMANAGPNITRDAVDARLMQEVGSYGTLGGVIQRETDLFPGFGSDPVYLNPRARLVDADYDGMLDNWESANGLSPTNPNDWKNVSRGYTSLEHYLNELGADGAPVASTGGAWTSAASWAGGVPTLADDATTDGAVTHSAGHAFARRLHAGAGLSVSGGTLDVFDTLYANGAVDVGGGVVSAGRVVMAASRQSGVIALSSGGVLRTAAVAADGAGSPSLSFDGGEFHALDAPSIAVPVSLGAGGGVVDTAGYSGAVSGSISGVGGLTKRGGGALALTGGKTYTGPTVVEQGQLVVQGAGLGATSVHVAAGASLDVASASGPLNLASGKTLSGSGTVVGSVVAAAGSVVRPEGAAGGVGVNGAVGIQAEDLSLGADWAVFSNATHGTGAGGSYNGADLTGGGIVMIAGESLAAPSASGSATATIDIPQAGTYYLFAKIAEPSNSPIPGDSSTSQGGNNSFWASGSSNNVHATTSNFEEVQTYANPGDAATWNRVSPSLASLDGVVSPLNAGIDYSLSAGPRTFTIYGREVGTVIDGFVLANQNLTAEQLEAALSASGDQNLTINGGFTLAADALFDLQLGSEAPGRLSVAGTATLSGDLSVSLADGFTPQASDVFEILDATALTGQFANAAPGARLTTAGGLGSFLVGYDYANDLVTLSDFAAGLAGDFNSDGVVNAADYTVWRDSMGDQASYLLWRNNYGATAPAPGAAAAAPEPAALLLAALALLPLLCRR</sequence>
<dbReference type="InterPro" id="IPR052063">
    <property type="entry name" value="Polysaccharide_Lyase_1"/>
</dbReference>
<dbReference type="PANTHER" id="PTHR42970:SF1">
    <property type="entry name" value="PECTATE LYASE C-RELATED"/>
    <property type="match status" value="1"/>
</dbReference>
<dbReference type="InterPro" id="IPR012334">
    <property type="entry name" value="Pectin_lyas_fold"/>
</dbReference>
<dbReference type="InterPro" id="IPR018247">
    <property type="entry name" value="EF_Hand_1_Ca_BS"/>
</dbReference>
<accession>A0A5C5V417</accession>
<dbReference type="RefSeq" id="WP_146567911.1">
    <property type="nucleotide sequence ID" value="NZ_SIHJ01000003.1"/>
</dbReference>
<evidence type="ECO:0000256" key="3">
    <source>
        <dbReference type="ARBA" id="ARBA00012272"/>
    </source>
</evidence>
<feature type="signal peptide" evidence="14">
    <location>
        <begin position="1"/>
        <end position="19"/>
    </location>
</feature>
<evidence type="ECO:0000313" key="15">
    <source>
        <dbReference type="EMBL" id="TWT32497.1"/>
    </source>
</evidence>
<evidence type="ECO:0000256" key="6">
    <source>
        <dbReference type="ARBA" id="ARBA00022729"/>
    </source>
</evidence>
<keyword evidence="5" id="KW-0479">Metal-binding</keyword>
<dbReference type="GO" id="GO:0071555">
    <property type="term" value="P:cell wall organization"/>
    <property type="evidence" value="ECO:0007669"/>
    <property type="project" value="UniProtKB-KW"/>
</dbReference>
<reference evidence="15 16" key="1">
    <citation type="submission" date="2019-02" db="EMBL/GenBank/DDBJ databases">
        <title>Deep-cultivation of Planctomycetes and their phenomic and genomic characterization uncovers novel biology.</title>
        <authorList>
            <person name="Wiegand S."/>
            <person name="Jogler M."/>
            <person name="Boedeker C."/>
            <person name="Pinto D."/>
            <person name="Vollmers J."/>
            <person name="Rivas-Marin E."/>
            <person name="Kohn T."/>
            <person name="Peeters S.H."/>
            <person name="Heuer A."/>
            <person name="Rast P."/>
            <person name="Oberbeckmann S."/>
            <person name="Bunk B."/>
            <person name="Jeske O."/>
            <person name="Meyerdierks A."/>
            <person name="Storesund J.E."/>
            <person name="Kallscheuer N."/>
            <person name="Luecker S."/>
            <person name="Lage O.M."/>
            <person name="Pohl T."/>
            <person name="Merkel B.J."/>
            <person name="Hornburger P."/>
            <person name="Mueller R.-W."/>
            <person name="Bruemmer F."/>
            <person name="Labrenz M."/>
            <person name="Spormann A.M."/>
            <person name="Op Den Camp H."/>
            <person name="Overmann J."/>
            <person name="Amann R."/>
            <person name="Jetten M.S.M."/>
            <person name="Mascher T."/>
            <person name="Medema M.H."/>
            <person name="Devos D.P."/>
            <person name="Kaster A.-K."/>
            <person name="Ovreas L."/>
            <person name="Rohde M."/>
            <person name="Galperin M.Y."/>
            <person name="Jogler C."/>
        </authorList>
    </citation>
    <scope>NUCLEOTIDE SEQUENCE [LARGE SCALE GENOMIC DNA]</scope>
    <source>
        <strain evidence="15 16">KOR34</strain>
    </source>
</reference>
<dbReference type="GO" id="GO:0030570">
    <property type="term" value="F:pectate lyase activity"/>
    <property type="evidence" value="ECO:0007669"/>
    <property type="project" value="UniProtKB-EC"/>
</dbReference>
<evidence type="ECO:0000256" key="7">
    <source>
        <dbReference type="ARBA" id="ARBA00023180"/>
    </source>
</evidence>
<evidence type="ECO:0000256" key="10">
    <source>
        <dbReference type="ARBA" id="ARBA00023316"/>
    </source>
</evidence>
<dbReference type="NCBIfam" id="TIGR02601">
    <property type="entry name" value="autotrns_rpt"/>
    <property type="match status" value="1"/>
</dbReference>
<evidence type="ECO:0000256" key="2">
    <source>
        <dbReference type="ARBA" id="ARBA00010980"/>
    </source>
</evidence>
<comment type="catalytic activity">
    <reaction evidence="1">
        <text>Eliminative cleavage of (1-&gt;4)-alpha-D-galacturonan to give oligosaccharides with 4-deoxy-alpha-D-galact-4-enuronosyl groups at their non-reducing ends.</text>
        <dbReference type="EC" id="4.2.2.2"/>
    </reaction>
</comment>